<keyword evidence="2" id="KW-1185">Reference proteome</keyword>
<accession>A0ABT6N7K4</accession>
<protein>
    <submittedName>
        <fullName evidence="1">2OG-Fe(II) oxygenase</fullName>
    </submittedName>
</protein>
<dbReference type="Gene3D" id="2.60.120.620">
    <property type="entry name" value="q2cbj1_9rhob like domain"/>
    <property type="match status" value="1"/>
</dbReference>
<comment type="caution">
    <text evidence="1">The sequence shown here is derived from an EMBL/GenBank/DDBJ whole genome shotgun (WGS) entry which is preliminary data.</text>
</comment>
<evidence type="ECO:0000313" key="2">
    <source>
        <dbReference type="Proteomes" id="UP001160625"/>
    </source>
</evidence>
<sequence>MASAPSFETALSLARRDVGNVAAVASVAVRAIDERREEDGLALVDQALRHAPRTQALLHVRGLLYRTLGETDRAVAALDEAAAAGPVTARLAQARAHVALEAGLPAAALHEEARRLAPLDMATALGHAAALAAEGGDGEADALLADILRQNPVWLEGHAALARARQAAGRTDQLAAIDAAIGGTPGEFALWQLKIAIQHRAREYGAEARTLAEARQRFGESQALVAAAAMLSTELGDAGAADAAFARIDPFAETALMVHWLRHQVRQGRPERVVAQAPRLIARADVNDAWPYLSIAMRMTNDARIGWLEDVPRFVRVFDLGFSPAELNGLATCLRSLHLARAQPLDQSVRGGTQTDGPLFQRMDAPIRALRARIETAIADYVASLPDPIEGHPLLGRIPRRPRFIGSWSVRLTGGGFHDSHLHPYGWLSSAFYVAVPDAPAGSEEGFLTLGEPQEILGTGLPPYRTIAPRPGQLVLFPSTMWHGTRPFGSGERLTAAFDVG</sequence>
<reference evidence="1" key="1">
    <citation type="submission" date="2023-04" db="EMBL/GenBank/DDBJ databases">
        <title>Sphingomonas sp. MAHUQ-71 isolated from rice field.</title>
        <authorList>
            <person name="Huq M.A."/>
        </authorList>
    </citation>
    <scope>NUCLEOTIDE SEQUENCE</scope>
    <source>
        <strain evidence="1">MAHUQ-71</strain>
    </source>
</reference>
<dbReference type="Pfam" id="PF13759">
    <property type="entry name" value="2OG-FeII_Oxy_5"/>
    <property type="match status" value="1"/>
</dbReference>
<dbReference type="SUPFAM" id="SSF48452">
    <property type="entry name" value="TPR-like"/>
    <property type="match status" value="1"/>
</dbReference>
<dbReference type="Proteomes" id="UP001160625">
    <property type="component" value="Unassembled WGS sequence"/>
</dbReference>
<dbReference type="EMBL" id="JARYGZ010000006">
    <property type="protein sequence ID" value="MDH7641083.1"/>
    <property type="molecule type" value="Genomic_DNA"/>
</dbReference>
<dbReference type="InterPro" id="IPR011990">
    <property type="entry name" value="TPR-like_helical_dom_sf"/>
</dbReference>
<dbReference type="InterPro" id="IPR012668">
    <property type="entry name" value="CHP02466"/>
</dbReference>
<name>A0ABT6N7K4_9SPHN</name>
<dbReference type="Gene3D" id="1.25.40.10">
    <property type="entry name" value="Tetratricopeptide repeat domain"/>
    <property type="match status" value="1"/>
</dbReference>
<organism evidence="1 2">
    <name type="scientific">Sphingomonas oryzagri</name>
    <dbReference type="NCBI Taxonomy" id="3042314"/>
    <lineage>
        <taxon>Bacteria</taxon>
        <taxon>Pseudomonadati</taxon>
        <taxon>Pseudomonadota</taxon>
        <taxon>Alphaproteobacteria</taxon>
        <taxon>Sphingomonadales</taxon>
        <taxon>Sphingomonadaceae</taxon>
        <taxon>Sphingomonas</taxon>
    </lineage>
</organism>
<gene>
    <name evidence="1" type="ORF">QGN17_20280</name>
</gene>
<dbReference type="RefSeq" id="WP_281046424.1">
    <property type="nucleotide sequence ID" value="NZ_JARYGZ010000006.1"/>
</dbReference>
<evidence type="ECO:0000313" key="1">
    <source>
        <dbReference type="EMBL" id="MDH7641083.1"/>
    </source>
</evidence>
<proteinExistence type="predicted"/>